<reference evidence="7" key="1">
    <citation type="journal article" date="2014" name="Front. Microbiol.">
        <title>High frequency of phylogenetically diverse reductive dehalogenase-homologous genes in deep subseafloor sedimentary metagenomes.</title>
        <authorList>
            <person name="Kawai M."/>
            <person name="Futagami T."/>
            <person name="Toyoda A."/>
            <person name="Takaki Y."/>
            <person name="Nishi S."/>
            <person name="Hori S."/>
            <person name="Arai W."/>
            <person name="Tsubouchi T."/>
            <person name="Morono Y."/>
            <person name="Uchiyama I."/>
            <person name="Ito T."/>
            <person name="Fujiyama A."/>
            <person name="Inagaki F."/>
            <person name="Takami H."/>
        </authorList>
    </citation>
    <scope>NUCLEOTIDE SEQUENCE</scope>
    <source>
        <strain evidence="7">Expedition CK06-06</strain>
    </source>
</reference>
<evidence type="ECO:0000256" key="5">
    <source>
        <dbReference type="ARBA" id="ARBA00022898"/>
    </source>
</evidence>
<keyword evidence="3" id="KW-0032">Aminotransferase</keyword>
<dbReference type="PIRSF" id="PIRSF000524">
    <property type="entry name" value="SPT"/>
    <property type="match status" value="1"/>
</dbReference>
<name>X0ZW91_9ZZZZ</name>
<dbReference type="GO" id="GO:0005777">
    <property type="term" value="C:peroxisome"/>
    <property type="evidence" value="ECO:0007669"/>
    <property type="project" value="TreeGrafter"/>
</dbReference>
<evidence type="ECO:0000256" key="1">
    <source>
        <dbReference type="ARBA" id="ARBA00001933"/>
    </source>
</evidence>
<dbReference type="InterPro" id="IPR024169">
    <property type="entry name" value="SP_NH2Trfase/AEP_transaminase"/>
</dbReference>
<dbReference type="Gene3D" id="3.90.1150.10">
    <property type="entry name" value="Aspartate Aminotransferase, domain 1"/>
    <property type="match status" value="1"/>
</dbReference>
<comment type="cofactor">
    <cofactor evidence="1">
        <name>pyridoxal 5'-phosphate</name>
        <dbReference type="ChEBI" id="CHEBI:597326"/>
    </cofactor>
</comment>
<dbReference type="Pfam" id="PF00266">
    <property type="entry name" value="Aminotran_5"/>
    <property type="match status" value="1"/>
</dbReference>
<evidence type="ECO:0000256" key="2">
    <source>
        <dbReference type="ARBA" id="ARBA00009236"/>
    </source>
</evidence>
<protein>
    <recommendedName>
        <fullName evidence="6">Aminotransferase class V domain-containing protein</fullName>
    </recommendedName>
</protein>
<dbReference type="AlphaFoldDB" id="X0ZW91"/>
<evidence type="ECO:0000256" key="3">
    <source>
        <dbReference type="ARBA" id="ARBA00022576"/>
    </source>
</evidence>
<dbReference type="PANTHER" id="PTHR21152">
    <property type="entry name" value="AMINOTRANSFERASE CLASS V"/>
    <property type="match status" value="1"/>
</dbReference>
<dbReference type="GO" id="GO:0008453">
    <property type="term" value="F:alanine-glyoxylate transaminase activity"/>
    <property type="evidence" value="ECO:0007669"/>
    <property type="project" value="TreeGrafter"/>
</dbReference>
<accession>X0ZW91</accession>
<dbReference type="GO" id="GO:0019265">
    <property type="term" value="P:glycine biosynthetic process, by transamination of glyoxylate"/>
    <property type="evidence" value="ECO:0007669"/>
    <property type="project" value="TreeGrafter"/>
</dbReference>
<evidence type="ECO:0000259" key="6">
    <source>
        <dbReference type="Pfam" id="PF00266"/>
    </source>
</evidence>
<evidence type="ECO:0000256" key="4">
    <source>
        <dbReference type="ARBA" id="ARBA00022679"/>
    </source>
</evidence>
<dbReference type="FunFam" id="3.40.640.10:FF:000027">
    <property type="entry name" value="Serine--pyruvate aminotransferase, mitochondrial"/>
    <property type="match status" value="1"/>
</dbReference>
<gene>
    <name evidence="7" type="ORF">S01H4_02840</name>
</gene>
<proteinExistence type="inferred from homology"/>
<dbReference type="SUPFAM" id="SSF53383">
    <property type="entry name" value="PLP-dependent transferases"/>
    <property type="match status" value="1"/>
</dbReference>
<dbReference type="InterPro" id="IPR015422">
    <property type="entry name" value="PyrdxlP-dep_Trfase_small"/>
</dbReference>
<keyword evidence="5" id="KW-0663">Pyridoxal phosphate</keyword>
<dbReference type="Gene3D" id="3.40.640.10">
    <property type="entry name" value="Type I PLP-dependent aspartate aminotransferase-like (Major domain)"/>
    <property type="match status" value="1"/>
</dbReference>
<feature type="domain" description="Aminotransferase class V" evidence="6">
    <location>
        <begin position="37"/>
        <end position="338"/>
    </location>
</feature>
<keyword evidence="4" id="KW-0808">Transferase</keyword>
<comment type="similarity">
    <text evidence="2">Belongs to the class-V pyridoxal-phosphate-dependent aminotransferase family.</text>
</comment>
<dbReference type="InterPro" id="IPR015424">
    <property type="entry name" value="PyrdxlP-dep_Trfase"/>
</dbReference>
<dbReference type="PANTHER" id="PTHR21152:SF40">
    <property type="entry name" value="ALANINE--GLYOXYLATE AMINOTRANSFERASE"/>
    <property type="match status" value="1"/>
</dbReference>
<organism evidence="7">
    <name type="scientific">marine sediment metagenome</name>
    <dbReference type="NCBI Taxonomy" id="412755"/>
    <lineage>
        <taxon>unclassified sequences</taxon>
        <taxon>metagenomes</taxon>
        <taxon>ecological metagenomes</taxon>
    </lineage>
</organism>
<dbReference type="InterPro" id="IPR000192">
    <property type="entry name" value="Aminotrans_V_dom"/>
</dbReference>
<evidence type="ECO:0000313" key="7">
    <source>
        <dbReference type="EMBL" id="GAG74075.1"/>
    </source>
</evidence>
<dbReference type="InterPro" id="IPR015421">
    <property type="entry name" value="PyrdxlP-dep_Trfase_major"/>
</dbReference>
<dbReference type="GO" id="GO:0004760">
    <property type="term" value="F:L-serine-pyruvate transaminase activity"/>
    <property type="evidence" value="ECO:0007669"/>
    <property type="project" value="TreeGrafter"/>
</dbReference>
<sequence length="373" mass="41994">MELKKIGELITSNRILLGPGPSNYDPRVMKAMTSPLISHLDPEIYSILDETIELLKYLFKTKNEVTLPMSGTGTAGGETAFTNVIEEGDKAIVCLNGFFSERNVEMIERCGGEVIRIDAEWGKPIDIEEVEKTLRENPDVKVLSMTHGETSTGVFTPLKEVGKFCSQTPTLFVVDAVPTLGGMDVDVDGWNIDICYSGTQKCLSAPPAMAPITFNQKAIDVIKNRKTKIQTLYLDAIELMRHWGKERKYHHTLPIVMIYALREALRIIYEEGLEERFKRHEEISQLLKTHLTEMGFKLFAQEGYRLPMLTSVEIPEGFNEKVIRTKLLNEYNIEIGGGFGKLAGKLLRVGLMGYSCSKRNVYYLISALKEIMS</sequence>
<comment type="caution">
    <text evidence="7">The sequence shown here is derived from an EMBL/GenBank/DDBJ whole genome shotgun (WGS) entry which is preliminary data.</text>
</comment>
<dbReference type="EMBL" id="BART01000655">
    <property type="protein sequence ID" value="GAG74075.1"/>
    <property type="molecule type" value="Genomic_DNA"/>
</dbReference>